<reference evidence="4 5" key="1">
    <citation type="journal article" date="2011" name="Stand. Genomic Sci.">
        <title>Complete genome sequence of Haliscomenobacter hydrossis type strain (O).</title>
        <authorList>
            <consortium name="US DOE Joint Genome Institute (JGI-PGF)"/>
            <person name="Daligault H."/>
            <person name="Lapidus A."/>
            <person name="Zeytun A."/>
            <person name="Nolan M."/>
            <person name="Lucas S."/>
            <person name="Del Rio T.G."/>
            <person name="Tice H."/>
            <person name="Cheng J.F."/>
            <person name="Tapia R."/>
            <person name="Han C."/>
            <person name="Goodwin L."/>
            <person name="Pitluck S."/>
            <person name="Liolios K."/>
            <person name="Pagani I."/>
            <person name="Ivanova N."/>
            <person name="Huntemann M."/>
            <person name="Mavromatis K."/>
            <person name="Mikhailova N."/>
            <person name="Pati A."/>
            <person name="Chen A."/>
            <person name="Palaniappan K."/>
            <person name="Land M."/>
            <person name="Hauser L."/>
            <person name="Brambilla E.M."/>
            <person name="Rohde M."/>
            <person name="Verbarg S."/>
            <person name="Goker M."/>
            <person name="Bristow J."/>
            <person name="Eisen J.A."/>
            <person name="Markowitz V."/>
            <person name="Hugenholtz P."/>
            <person name="Kyrpides N.C."/>
            <person name="Klenk H.P."/>
            <person name="Woyke T."/>
        </authorList>
    </citation>
    <scope>NUCLEOTIDE SEQUENCE [LARGE SCALE GENOMIC DNA]</scope>
    <source>
        <strain evidence="5">ATCC 27775 / DSM 1100 / LMG 10767 / O</strain>
    </source>
</reference>
<dbReference type="eggNOG" id="COG0457">
    <property type="taxonomic scope" value="Bacteria"/>
</dbReference>
<name>F4KP69_HALH1</name>
<dbReference type="EMBL" id="CP002691">
    <property type="protein sequence ID" value="AEE48863.1"/>
    <property type="molecule type" value="Genomic_DNA"/>
</dbReference>
<feature type="signal peptide" evidence="2">
    <location>
        <begin position="1"/>
        <end position="21"/>
    </location>
</feature>
<feature type="repeat" description="TPR" evidence="1">
    <location>
        <begin position="116"/>
        <end position="149"/>
    </location>
</feature>
<keyword evidence="5" id="KW-1185">Reference proteome</keyword>
<dbReference type="Proteomes" id="UP000008461">
    <property type="component" value="Chromosome"/>
</dbReference>
<dbReference type="KEGG" id="hhy:Halhy_0962"/>
<sequence>MVKTSTNAICWIVLCSSLFIACGLNKQPSAALEDSKGTVVKAVKASIVQKLKEFDSQPVEQRVALYYQLKKESPDAYTFGVEDELTMYGYGLLWNKKASEALAIFKLIVAEFPNSANAYDSLGEGYLSSGDTAMSLVNYKKSLALNPDNFNAEDYIERIKNPNKKREKPTERFVKMFTPEQYKADLDQLGQTLTTVHPNALKFISKEAFWKSIEAKKALITPHTTYGEFAWHCNEIIANVHCSHTTMGSFYPENNMLPLALRFPLQTRWVNNQLFVIDPLNNADQVKVKDEILSINGVAVASIISDIYKHIPAQGYTETTKKHYFNWWATGLIPFALGFPETYSIVTQGGKAPIVLNKATTFKDPYDDSSIQRCDNGLCFEVLAEDPKTAILTIASFNYYPWNNLSVFTTFMDKTFVEIQQKGIKNLIIDVRFNGGGSQQSSIHLLRYLMAKPFLYYSRSEFEGKTEKIDGEEIVAPFENRFKGKCYFMIDGNGQSTTGHFMSLVKVFKLGTIVGEELGSNQFCSAGQKVCRLTNTKLEYYVANNTHESTATSLPDEVGILPDHYVTQSIEEYLGKVDAVKEFTIKLIKNKK</sequence>
<dbReference type="PROSITE" id="PS51257">
    <property type="entry name" value="PROKAR_LIPOPROTEIN"/>
    <property type="match status" value="1"/>
</dbReference>
<dbReference type="InterPro" id="IPR029045">
    <property type="entry name" value="ClpP/crotonase-like_dom_sf"/>
</dbReference>
<organism evidence="4 5">
    <name type="scientific">Haliscomenobacter hydrossis (strain ATCC 27775 / DSM 1100 / LMG 10767 / O)</name>
    <dbReference type="NCBI Taxonomy" id="760192"/>
    <lineage>
        <taxon>Bacteria</taxon>
        <taxon>Pseudomonadati</taxon>
        <taxon>Bacteroidota</taxon>
        <taxon>Saprospiria</taxon>
        <taxon>Saprospirales</taxon>
        <taxon>Haliscomenobacteraceae</taxon>
        <taxon>Haliscomenobacter</taxon>
    </lineage>
</organism>
<evidence type="ECO:0000256" key="2">
    <source>
        <dbReference type="SAM" id="SignalP"/>
    </source>
</evidence>
<dbReference type="HOGENOM" id="CLU_466729_0_0_10"/>
<dbReference type="PROSITE" id="PS50005">
    <property type="entry name" value="TPR"/>
    <property type="match status" value="1"/>
</dbReference>
<evidence type="ECO:0000313" key="4">
    <source>
        <dbReference type="EMBL" id="AEE48863.1"/>
    </source>
</evidence>
<dbReference type="Gene3D" id="1.25.40.10">
    <property type="entry name" value="Tetratricopeptide repeat domain"/>
    <property type="match status" value="1"/>
</dbReference>
<dbReference type="RefSeq" id="WP_013763421.1">
    <property type="nucleotide sequence ID" value="NC_015510.1"/>
</dbReference>
<evidence type="ECO:0000256" key="1">
    <source>
        <dbReference type="PROSITE-ProRule" id="PRU00339"/>
    </source>
</evidence>
<dbReference type="AlphaFoldDB" id="F4KP69"/>
<dbReference type="SUPFAM" id="SSF52096">
    <property type="entry name" value="ClpP/crotonase"/>
    <property type="match status" value="1"/>
</dbReference>
<dbReference type="Gene3D" id="3.90.226.10">
    <property type="entry name" value="2-enoyl-CoA Hydratase, Chain A, domain 1"/>
    <property type="match status" value="1"/>
</dbReference>
<dbReference type="STRING" id="760192.Halhy_0962"/>
<gene>
    <name evidence="4" type="ordered locus">Halhy_0962</name>
</gene>
<dbReference type="InterPro" id="IPR019734">
    <property type="entry name" value="TPR_rpt"/>
</dbReference>
<evidence type="ECO:0000313" key="5">
    <source>
        <dbReference type="Proteomes" id="UP000008461"/>
    </source>
</evidence>
<feature type="domain" description="Tail specific protease" evidence="3">
    <location>
        <begin position="388"/>
        <end position="564"/>
    </location>
</feature>
<dbReference type="InterPro" id="IPR011990">
    <property type="entry name" value="TPR-like_helical_dom_sf"/>
</dbReference>
<dbReference type="SUPFAM" id="SSF48452">
    <property type="entry name" value="TPR-like"/>
    <property type="match status" value="1"/>
</dbReference>
<dbReference type="OrthoDB" id="9812068at2"/>
<keyword evidence="1" id="KW-0802">TPR repeat</keyword>
<dbReference type="eggNOG" id="COG0793">
    <property type="taxonomic scope" value="Bacteria"/>
</dbReference>
<dbReference type="GO" id="GO:0008236">
    <property type="term" value="F:serine-type peptidase activity"/>
    <property type="evidence" value="ECO:0007669"/>
    <property type="project" value="InterPro"/>
</dbReference>
<dbReference type="GO" id="GO:0006508">
    <property type="term" value="P:proteolysis"/>
    <property type="evidence" value="ECO:0007669"/>
    <property type="project" value="InterPro"/>
</dbReference>
<dbReference type="InterPro" id="IPR005151">
    <property type="entry name" value="Tail-specific_protease"/>
</dbReference>
<feature type="chain" id="PRO_5003310181" evidence="2">
    <location>
        <begin position="22"/>
        <end position="592"/>
    </location>
</feature>
<keyword evidence="2" id="KW-0732">Signal</keyword>
<accession>F4KP69</accession>
<protein>
    <submittedName>
        <fullName evidence="4">Peptidase S41</fullName>
    </submittedName>
</protein>
<reference key="2">
    <citation type="submission" date="2011-04" db="EMBL/GenBank/DDBJ databases">
        <title>Complete sequence of chromosome of Haliscomenobacter hydrossis DSM 1100.</title>
        <authorList>
            <consortium name="US DOE Joint Genome Institute (JGI-PGF)"/>
            <person name="Lucas S."/>
            <person name="Han J."/>
            <person name="Lapidus A."/>
            <person name="Bruce D."/>
            <person name="Goodwin L."/>
            <person name="Pitluck S."/>
            <person name="Peters L."/>
            <person name="Kyrpides N."/>
            <person name="Mavromatis K."/>
            <person name="Ivanova N."/>
            <person name="Ovchinnikova G."/>
            <person name="Pagani I."/>
            <person name="Daligault H."/>
            <person name="Detter J.C."/>
            <person name="Han C."/>
            <person name="Land M."/>
            <person name="Hauser L."/>
            <person name="Markowitz V."/>
            <person name="Cheng J.-F."/>
            <person name="Hugenholtz P."/>
            <person name="Woyke T."/>
            <person name="Wu D."/>
            <person name="Verbarg S."/>
            <person name="Frueling A."/>
            <person name="Brambilla E."/>
            <person name="Klenk H.-P."/>
            <person name="Eisen J.A."/>
        </authorList>
    </citation>
    <scope>NUCLEOTIDE SEQUENCE</scope>
    <source>
        <strain>DSM 1100</strain>
    </source>
</reference>
<evidence type="ECO:0000259" key="3">
    <source>
        <dbReference type="Pfam" id="PF03572"/>
    </source>
</evidence>
<proteinExistence type="predicted"/>
<dbReference type="Pfam" id="PF03572">
    <property type="entry name" value="Peptidase_S41"/>
    <property type="match status" value="1"/>
</dbReference>